<evidence type="ECO:0000313" key="2">
    <source>
        <dbReference type="Proteomes" id="UP000001312"/>
    </source>
</evidence>
<dbReference type="GeneID" id="5488069"/>
<dbReference type="AlphaFoldDB" id="A7EPY9"/>
<sequence length="50" mass="6079">MIEQDIRYGSLNFTKYNQVNKRLKELFVDKDLDRTWYDFDDNMTQSVGVK</sequence>
<dbReference type="InParanoid" id="A7EPY9"/>
<keyword evidence="2" id="KW-1185">Reference proteome</keyword>
<dbReference type="EMBL" id="CH476629">
    <property type="protein sequence ID" value="EDO04905.1"/>
    <property type="molecule type" value="Genomic_DNA"/>
</dbReference>
<proteinExistence type="predicted"/>
<dbReference type="Proteomes" id="UP000001312">
    <property type="component" value="Unassembled WGS sequence"/>
</dbReference>
<evidence type="ECO:0000313" key="1">
    <source>
        <dbReference type="EMBL" id="EDO04905.1"/>
    </source>
</evidence>
<organism evidence="1 2">
    <name type="scientific">Sclerotinia sclerotiorum (strain ATCC 18683 / 1980 / Ss-1)</name>
    <name type="common">White mold</name>
    <name type="synonym">Whetzelinia sclerotiorum</name>
    <dbReference type="NCBI Taxonomy" id="665079"/>
    <lineage>
        <taxon>Eukaryota</taxon>
        <taxon>Fungi</taxon>
        <taxon>Dikarya</taxon>
        <taxon>Ascomycota</taxon>
        <taxon>Pezizomycotina</taxon>
        <taxon>Leotiomycetes</taxon>
        <taxon>Helotiales</taxon>
        <taxon>Sclerotiniaceae</taxon>
        <taxon>Sclerotinia</taxon>
    </lineage>
</organism>
<name>A7EPY9_SCLS1</name>
<accession>A7EPY9</accession>
<dbReference type="HOGENOM" id="CLU_3125947_0_0_1"/>
<gene>
    <name evidence="1" type="ORF">SS1G_07388</name>
</gene>
<dbReference type="RefSeq" id="XP_001591942.1">
    <property type="nucleotide sequence ID" value="XM_001591892.1"/>
</dbReference>
<dbReference type="KEGG" id="ssl:SS1G_07388"/>
<reference evidence="2" key="1">
    <citation type="journal article" date="2011" name="PLoS Genet.">
        <title>Genomic analysis of the necrotrophic fungal pathogens Sclerotinia sclerotiorum and Botrytis cinerea.</title>
        <authorList>
            <person name="Amselem J."/>
            <person name="Cuomo C.A."/>
            <person name="van Kan J.A."/>
            <person name="Viaud M."/>
            <person name="Benito E.P."/>
            <person name="Couloux A."/>
            <person name="Coutinho P.M."/>
            <person name="de Vries R.P."/>
            <person name="Dyer P.S."/>
            <person name="Fillinger S."/>
            <person name="Fournier E."/>
            <person name="Gout L."/>
            <person name="Hahn M."/>
            <person name="Kohn L."/>
            <person name="Lapalu N."/>
            <person name="Plummer K.M."/>
            <person name="Pradier J.M."/>
            <person name="Quevillon E."/>
            <person name="Sharon A."/>
            <person name="Simon A."/>
            <person name="ten Have A."/>
            <person name="Tudzynski B."/>
            <person name="Tudzynski P."/>
            <person name="Wincker P."/>
            <person name="Andrew M."/>
            <person name="Anthouard V."/>
            <person name="Beever R.E."/>
            <person name="Beffa R."/>
            <person name="Benoit I."/>
            <person name="Bouzid O."/>
            <person name="Brault B."/>
            <person name="Chen Z."/>
            <person name="Choquer M."/>
            <person name="Collemare J."/>
            <person name="Cotton P."/>
            <person name="Danchin E.G."/>
            <person name="Da Silva C."/>
            <person name="Gautier A."/>
            <person name="Giraud C."/>
            <person name="Giraud T."/>
            <person name="Gonzalez C."/>
            <person name="Grossetete S."/>
            <person name="Guldener U."/>
            <person name="Henrissat B."/>
            <person name="Howlett B.J."/>
            <person name="Kodira C."/>
            <person name="Kretschmer M."/>
            <person name="Lappartient A."/>
            <person name="Leroch M."/>
            <person name="Levis C."/>
            <person name="Mauceli E."/>
            <person name="Neuveglise C."/>
            <person name="Oeser B."/>
            <person name="Pearson M."/>
            <person name="Poulain J."/>
            <person name="Poussereau N."/>
            <person name="Quesneville H."/>
            <person name="Rascle C."/>
            <person name="Schumacher J."/>
            <person name="Segurens B."/>
            <person name="Sexton A."/>
            <person name="Silva E."/>
            <person name="Sirven C."/>
            <person name="Soanes D.M."/>
            <person name="Talbot N.J."/>
            <person name="Templeton M."/>
            <person name="Yandava C."/>
            <person name="Yarden O."/>
            <person name="Zeng Q."/>
            <person name="Rollins J.A."/>
            <person name="Lebrun M.H."/>
            <person name="Dickman M."/>
        </authorList>
    </citation>
    <scope>NUCLEOTIDE SEQUENCE [LARGE SCALE GENOMIC DNA]</scope>
    <source>
        <strain evidence="2">ATCC 18683 / 1980 / Ss-1</strain>
    </source>
</reference>
<protein>
    <submittedName>
        <fullName evidence="1">Uncharacterized protein</fullName>
    </submittedName>
</protein>